<evidence type="ECO:0000313" key="2">
    <source>
        <dbReference type="Proteomes" id="UP001607302"/>
    </source>
</evidence>
<dbReference type="AlphaFoldDB" id="A0ABD2BTE8"/>
<proteinExistence type="predicted"/>
<reference evidence="1 2" key="1">
    <citation type="journal article" date="2024" name="Ann. Entomol. Soc. Am.">
        <title>Genomic analyses of the southern and eastern yellowjacket wasps (Hymenoptera: Vespidae) reveal evolutionary signatures of social life.</title>
        <authorList>
            <person name="Catto M.A."/>
            <person name="Caine P.B."/>
            <person name="Orr S.E."/>
            <person name="Hunt B.G."/>
            <person name="Goodisman M.A.D."/>
        </authorList>
    </citation>
    <scope>NUCLEOTIDE SEQUENCE [LARGE SCALE GENOMIC DNA]</scope>
    <source>
        <strain evidence="1">233</strain>
        <tissue evidence="1">Head and thorax</tissue>
    </source>
</reference>
<protein>
    <submittedName>
        <fullName evidence="1">Uncharacterized protein</fullName>
    </submittedName>
</protein>
<dbReference type="EMBL" id="JAUDFV010000056">
    <property type="protein sequence ID" value="KAL2735960.1"/>
    <property type="molecule type" value="Genomic_DNA"/>
</dbReference>
<gene>
    <name evidence="1" type="ORF">V1478_002644</name>
</gene>
<evidence type="ECO:0000313" key="1">
    <source>
        <dbReference type="EMBL" id="KAL2735960.1"/>
    </source>
</evidence>
<dbReference type="Proteomes" id="UP001607302">
    <property type="component" value="Unassembled WGS sequence"/>
</dbReference>
<organism evidence="1 2">
    <name type="scientific">Vespula squamosa</name>
    <name type="common">Southern yellow jacket</name>
    <name type="synonym">Wasp</name>
    <dbReference type="NCBI Taxonomy" id="30214"/>
    <lineage>
        <taxon>Eukaryota</taxon>
        <taxon>Metazoa</taxon>
        <taxon>Ecdysozoa</taxon>
        <taxon>Arthropoda</taxon>
        <taxon>Hexapoda</taxon>
        <taxon>Insecta</taxon>
        <taxon>Pterygota</taxon>
        <taxon>Neoptera</taxon>
        <taxon>Endopterygota</taxon>
        <taxon>Hymenoptera</taxon>
        <taxon>Apocrita</taxon>
        <taxon>Aculeata</taxon>
        <taxon>Vespoidea</taxon>
        <taxon>Vespidae</taxon>
        <taxon>Vespinae</taxon>
        <taxon>Vespula</taxon>
    </lineage>
</organism>
<keyword evidence="2" id="KW-1185">Reference proteome</keyword>
<accession>A0ABD2BTE8</accession>
<sequence>MYTSLESAAMVPESLYFWAMTTITEAEAEAEAEASSTIAEAAIATVTDLLLFWLAKRQARRSSRRSTISPTTRTDIVLTHLSVQVYQHLMKNPKCESMSKVTYPRYHDPLLPSTPFSNEAVSVKDDGTLSSQIVVAIEFPAIHTTPITTKQDLPKLRSALYVLLWTIRGRRHEREIASSLPKPSSRLYQGPLLLFDRDIRSYQGGFNLTR</sequence>
<comment type="caution">
    <text evidence="1">The sequence shown here is derived from an EMBL/GenBank/DDBJ whole genome shotgun (WGS) entry which is preliminary data.</text>
</comment>
<name>A0ABD2BTE8_VESSQ</name>